<dbReference type="OrthoDB" id="2680327at2"/>
<gene>
    <name evidence="1" type="ORF">SLU01_12870</name>
</gene>
<comment type="caution">
    <text evidence="1">The sequence shown here is derived from an EMBL/GenBank/DDBJ whole genome shotgun (WGS) entry which is preliminary data.</text>
</comment>
<evidence type="ECO:0000313" key="2">
    <source>
        <dbReference type="Proteomes" id="UP000321901"/>
    </source>
</evidence>
<dbReference type="AlphaFoldDB" id="A0A511Z6A4"/>
<keyword evidence="2" id="KW-1185">Reference proteome</keyword>
<protein>
    <submittedName>
        <fullName evidence="1">Uncharacterized protein</fullName>
    </submittedName>
</protein>
<proteinExistence type="predicted"/>
<dbReference type="EMBL" id="BJYL01000016">
    <property type="protein sequence ID" value="GEN82975.1"/>
    <property type="molecule type" value="Genomic_DNA"/>
</dbReference>
<dbReference type="RefSeq" id="WP_147056455.1">
    <property type="nucleotide sequence ID" value="NZ_BJYL01000016.1"/>
</dbReference>
<organism evidence="1 2">
    <name type="scientific">Sporosarcina luteola</name>
    <dbReference type="NCBI Taxonomy" id="582850"/>
    <lineage>
        <taxon>Bacteria</taxon>
        <taxon>Bacillati</taxon>
        <taxon>Bacillota</taxon>
        <taxon>Bacilli</taxon>
        <taxon>Bacillales</taxon>
        <taxon>Caryophanaceae</taxon>
        <taxon>Sporosarcina</taxon>
    </lineage>
</organism>
<sequence length="96" mass="10678">MSNELKEMLQSVIHEAIQPLYERFDKLEAFTRSKFAEVDTKLDSISAQVAANIESIVEIKEQLATFKESAVPTKSVIAQVDALTLDVKVLKKAIAN</sequence>
<reference evidence="1 2" key="1">
    <citation type="submission" date="2019-07" db="EMBL/GenBank/DDBJ databases">
        <title>Whole genome shotgun sequence of Sporosarcina luteola NBRC 105378.</title>
        <authorList>
            <person name="Hosoyama A."/>
            <person name="Uohara A."/>
            <person name="Ohji S."/>
            <person name="Ichikawa N."/>
        </authorList>
    </citation>
    <scope>NUCLEOTIDE SEQUENCE [LARGE SCALE GENOMIC DNA]</scope>
    <source>
        <strain evidence="1 2">NBRC 105378</strain>
    </source>
</reference>
<name>A0A511Z6A4_9BACL</name>
<accession>A0A511Z6A4</accession>
<evidence type="ECO:0000313" key="1">
    <source>
        <dbReference type="EMBL" id="GEN82975.1"/>
    </source>
</evidence>
<dbReference type="Proteomes" id="UP000321901">
    <property type="component" value="Unassembled WGS sequence"/>
</dbReference>